<feature type="compositionally biased region" description="Pro residues" evidence="1">
    <location>
        <begin position="1"/>
        <end position="10"/>
    </location>
</feature>
<reference evidence="2" key="1">
    <citation type="submission" date="2018-01" db="EMBL/GenBank/DDBJ databases">
        <authorList>
            <person name="Mao J.F."/>
        </authorList>
    </citation>
    <scope>NUCLEOTIDE SEQUENCE</scope>
    <source>
        <strain evidence="2">Huo1</strain>
        <tissue evidence="2">Leaf</tissue>
    </source>
</reference>
<dbReference type="InterPro" id="IPR011050">
    <property type="entry name" value="Pectin_lyase_fold/virulence"/>
</dbReference>
<organism evidence="2">
    <name type="scientific">Salvia splendens</name>
    <name type="common">Scarlet sage</name>
    <dbReference type="NCBI Taxonomy" id="180675"/>
    <lineage>
        <taxon>Eukaryota</taxon>
        <taxon>Viridiplantae</taxon>
        <taxon>Streptophyta</taxon>
        <taxon>Embryophyta</taxon>
        <taxon>Tracheophyta</taxon>
        <taxon>Spermatophyta</taxon>
        <taxon>Magnoliopsida</taxon>
        <taxon>eudicotyledons</taxon>
        <taxon>Gunneridae</taxon>
        <taxon>Pentapetalae</taxon>
        <taxon>asterids</taxon>
        <taxon>lamiids</taxon>
        <taxon>Lamiales</taxon>
        <taxon>Lamiaceae</taxon>
        <taxon>Nepetoideae</taxon>
        <taxon>Mentheae</taxon>
        <taxon>Salviinae</taxon>
        <taxon>Salvia</taxon>
        <taxon>Salvia subgen. Calosphace</taxon>
        <taxon>core Calosphace</taxon>
    </lineage>
</organism>
<name>A0A8X8ZZ70_SALSN</name>
<proteinExistence type="predicted"/>
<dbReference type="PANTHER" id="PTHR31683">
    <property type="entry name" value="PECTATE LYASE 18-RELATED"/>
    <property type="match status" value="1"/>
</dbReference>
<feature type="compositionally biased region" description="Pro residues" evidence="1">
    <location>
        <begin position="18"/>
        <end position="28"/>
    </location>
</feature>
<comment type="caution">
    <text evidence="2">The sequence shown here is derived from an EMBL/GenBank/DDBJ whole genome shotgun (WGS) entry which is preliminary data.</text>
</comment>
<dbReference type="Proteomes" id="UP000298416">
    <property type="component" value="Unassembled WGS sequence"/>
</dbReference>
<evidence type="ECO:0000313" key="2">
    <source>
        <dbReference type="EMBL" id="KAG6423872.1"/>
    </source>
</evidence>
<keyword evidence="3" id="KW-1185">Reference proteome</keyword>
<sequence length="153" mass="15853">MDPAPVPTPMDPALVPTPKDPAPVPTPEDPASVPTPMNPAPVPTPMDPAPVPTPEGPAPMYAIGGSANLSSSQQMMIVTKRESAAEDEGWKSWNWRSDGDLLLNGARFIASGNATAATYAKHPSSIVARPASLLRSIIIPAAGVVNCRIGQPC</sequence>
<evidence type="ECO:0000256" key="1">
    <source>
        <dbReference type="SAM" id="MobiDB-lite"/>
    </source>
</evidence>
<dbReference type="InterPro" id="IPR045032">
    <property type="entry name" value="PEL"/>
</dbReference>
<reference evidence="2" key="2">
    <citation type="submission" date="2020-08" db="EMBL/GenBank/DDBJ databases">
        <title>Plant Genome Project.</title>
        <authorList>
            <person name="Zhang R.-G."/>
        </authorList>
    </citation>
    <scope>NUCLEOTIDE SEQUENCE</scope>
    <source>
        <strain evidence="2">Huo1</strain>
        <tissue evidence="2">Leaf</tissue>
    </source>
</reference>
<dbReference type="InterPro" id="IPR012334">
    <property type="entry name" value="Pectin_lyas_fold"/>
</dbReference>
<dbReference type="AlphaFoldDB" id="A0A8X8ZZ70"/>
<accession>A0A8X8ZZ70</accession>
<feature type="region of interest" description="Disordered" evidence="1">
    <location>
        <begin position="1"/>
        <end position="61"/>
    </location>
</feature>
<gene>
    <name evidence="2" type="ORF">SASPL_114277</name>
</gene>
<dbReference type="GO" id="GO:0030570">
    <property type="term" value="F:pectate lyase activity"/>
    <property type="evidence" value="ECO:0007669"/>
    <property type="project" value="InterPro"/>
</dbReference>
<dbReference type="Gene3D" id="2.160.20.10">
    <property type="entry name" value="Single-stranded right-handed beta-helix, Pectin lyase-like"/>
    <property type="match status" value="1"/>
</dbReference>
<feature type="compositionally biased region" description="Pro residues" evidence="1">
    <location>
        <begin position="36"/>
        <end position="57"/>
    </location>
</feature>
<protein>
    <submittedName>
        <fullName evidence="2">Uncharacterized protein</fullName>
    </submittedName>
</protein>
<evidence type="ECO:0000313" key="3">
    <source>
        <dbReference type="Proteomes" id="UP000298416"/>
    </source>
</evidence>
<dbReference type="PANTHER" id="PTHR31683:SF18">
    <property type="entry name" value="PECTATE LYASE 21-RELATED"/>
    <property type="match status" value="1"/>
</dbReference>
<dbReference type="EMBL" id="PNBA02000005">
    <property type="protein sequence ID" value="KAG6423872.1"/>
    <property type="molecule type" value="Genomic_DNA"/>
</dbReference>
<dbReference type="SUPFAM" id="SSF51126">
    <property type="entry name" value="Pectin lyase-like"/>
    <property type="match status" value="1"/>
</dbReference>